<gene>
    <name evidence="5" type="ORF">GB927_021470</name>
</gene>
<evidence type="ECO:0000256" key="4">
    <source>
        <dbReference type="ARBA" id="ARBA00022833"/>
    </source>
</evidence>
<keyword evidence="3" id="KW-0479">Metal-binding</keyword>
<keyword evidence="6" id="KW-1185">Reference proteome</keyword>
<dbReference type="RefSeq" id="WP_256119253.1">
    <property type="nucleotide sequence ID" value="NZ_WHSB02000008.1"/>
</dbReference>
<dbReference type="PANTHER" id="PTHR37418:SF2">
    <property type="entry name" value="3-KETO-5-AMINOHEXANOATE CLEAVAGE ENZYME"/>
    <property type="match status" value="1"/>
</dbReference>
<dbReference type="InterPro" id="IPR013785">
    <property type="entry name" value="Aldolase_TIM"/>
</dbReference>
<dbReference type="Proteomes" id="UP000996601">
    <property type="component" value="Unassembled WGS sequence"/>
</dbReference>
<accession>A0ABT1RBR9</accession>
<reference evidence="5" key="1">
    <citation type="submission" date="2021-07" db="EMBL/GenBank/DDBJ databases">
        <title>Shinella sp. nov., a novel member of the genus Shinella from water.</title>
        <authorList>
            <person name="Deng Y."/>
        </authorList>
    </citation>
    <scope>NUCLEOTIDE SEQUENCE</scope>
    <source>
        <strain evidence="5">CPCC 100929</strain>
    </source>
</reference>
<dbReference type="Gene3D" id="3.20.20.70">
    <property type="entry name" value="Aldolase class I"/>
    <property type="match status" value="1"/>
</dbReference>
<comment type="caution">
    <text evidence="5">The sequence shown here is derived from an EMBL/GenBank/DDBJ whole genome shotgun (WGS) entry which is preliminary data.</text>
</comment>
<proteinExistence type="predicted"/>
<dbReference type="EMBL" id="WHSB02000008">
    <property type="protein sequence ID" value="MCQ4632627.1"/>
    <property type="molecule type" value="Genomic_DNA"/>
</dbReference>
<organism evidence="5 6">
    <name type="scientific">Shinella lacus</name>
    <dbReference type="NCBI Taxonomy" id="2654216"/>
    <lineage>
        <taxon>Bacteria</taxon>
        <taxon>Pseudomonadati</taxon>
        <taxon>Pseudomonadota</taxon>
        <taxon>Alphaproteobacteria</taxon>
        <taxon>Hyphomicrobiales</taxon>
        <taxon>Rhizobiaceae</taxon>
        <taxon>Shinella</taxon>
    </lineage>
</organism>
<comment type="cofactor">
    <cofactor evidence="1">
        <name>Zn(2+)</name>
        <dbReference type="ChEBI" id="CHEBI:29105"/>
    </cofactor>
</comment>
<dbReference type="Pfam" id="PF05853">
    <property type="entry name" value="BKACE"/>
    <property type="match status" value="1"/>
</dbReference>
<dbReference type="InterPro" id="IPR008567">
    <property type="entry name" value="BKACE"/>
</dbReference>
<keyword evidence="4" id="KW-0862">Zinc</keyword>
<protein>
    <submittedName>
        <fullName evidence="5">3-keto-5-aminohexanoate cleavage protein</fullName>
    </submittedName>
</protein>
<keyword evidence="2" id="KW-0808">Transferase</keyword>
<dbReference type="PANTHER" id="PTHR37418">
    <property type="entry name" value="3-KETO-5-AMINOHEXANOATE CLEAVAGE ENZYME-RELATED"/>
    <property type="match status" value="1"/>
</dbReference>
<evidence type="ECO:0000256" key="1">
    <source>
        <dbReference type="ARBA" id="ARBA00001947"/>
    </source>
</evidence>
<evidence type="ECO:0000256" key="2">
    <source>
        <dbReference type="ARBA" id="ARBA00022679"/>
    </source>
</evidence>
<sequence>MTSKHSAIITCAITGSIHTPSMSPYLPISEEQIIEQAVAAAEAGAAILHLHVRNPDTGEPSSDPELFERVAKTVSARTDAILSITTGGSAKMSVEERLKGPTRIGPELCSLNLGTMNFALHPMADKPREWKHDWEKPFLMSTKGGFFKNTFNDMEQIIKDLGDRHGTRFEFEAYDVGHLYSLAHLTERGMVTGKVFVQFVMGILGGIGADHTSLVLMKETATRLFGDNIEWSVLPGGKAQMPLCTMAAIMGGNIRVGLEDNLWLGPGQLAKNNAEQVEKITRILSELNIPIASPAEARRRLCLRGSK</sequence>
<evidence type="ECO:0000256" key="3">
    <source>
        <dbReference type="ARBA" id="ARBA00022723"/>
    </source>
</evidence>
<evidence type="ECO:0000313" key="5">
    <source>
        <dbReference type="EMBL" id="MCQ4632627.1"/>
    </source>
</evidence>
<name>A0ABT1RBR9_9HYPH</name>
<evidence type="ECO:0000313" key="6">
    <source>
        <dbReference type="Proteomes" id="UP000996601"/>
    </source>
</evidence>